<protein>
    <recommendedName>
        <fullName evidence="4">FHA domain-containing protein</fullName>
    </recommendedName>
</protein>
<gene>
    <name evidence="2" type="ORF">OSTQU699_LOCUS2697</name>
</gene>
<reference evidence="2" key="1">
    <citation type="submission" date="2020-12" db="EMBL/GenBank/DDBJ databases">
        <authorList>
            <person name="Iha C."/>
        </authorList>
    </citation>
    <scope>NUCLEOTIDE SEQUENCE</scope>
</reference>
<dbReference type="PANTHER" id="PTHR13233">
    <property type="entry name" value="MICROSPHERULE PROTEIN 1"/>
    <property type="match status" value="1"/>
</dbReference>
<organism evidence="2 3">
    <name type="scientific">Ostreobium quekettii</name>
    <dbReference type="NCBI Taxonomy" id="121088"/>
    <lineage>
        <taxon>Eukaryota</taxon>
        <taxon>Viridiplantae</taxon>
        <taxon>Chlorophyta</taxon>
        <taxon>core chlorophytes</taxon>
        <taxon>Ulvophyceae</taxon>
        <taxon>TCBD clade</taxon>
        <taxon>Bryopsidales</taxon>
        <taxon>Ostreobineae</taxon>
        <taxon>Ostreobiaceae</taxon>
        <taxon>Ostreobium</taxon>
    </lineage>
</organism>
<proteinExistence type="predicted"/>
<dbReference type="EMBL" id="CAJHUC010000644">
    <property type="protein sequence ID" value="CAD7697336.1"/>
    <property type="molecule type" value="Genomic_DNA"/>
</dbReference>
<feature type="compositionally biased region" description="Basic and acidic residues" evidence="1">
    <location>
        <begin position="30"/>
        <end position="39"/>
    </location>
</feature>
<sequence length="331" mass="35504">MEDAEGAPDELRGTQGDAGEPGGASPASDGDCRDDREAGAEVLGASLAGLRPAACDADVPESLSCEQLLRRRAKAVEDLHRAYKVEYWGLLEELNALYHKLGQQQLGPNEPEKAATFTSVREGLMERRAQATGRASPVSASANGDCAQRDTEMGEVTDNKEPEQVDCFRGYGSDDDPPSFSEAKDLIMAQAPCPKDGGPPSLPHLPTWRSAFKQQLHSIARMESLASSATSRELDELSALAMLVCRRGRYLVRRPAVSLGRGHSKGGQAGRVRVDVDLRKAGVGGKASHLQAKLWLKTDGTFYIHCVGQRKMFVDGFVVSAKSTPGMVVVA</sequence>
<evidence type="ECO:0008006" key="4">
    <source>
        <dbReference type="Google" id="ProtNLM"/>
    </source>
</evidence>
<feature type="region of interest" description="Disordered" evidence="1">
    <location>
        <begin position="1"/>
        <end position="39"/>
    </location>
</feature>
<evidence type="ECO:0000313" key="2">
    <source>
        <dbReference type="EMBL" id="CAD7697336.1"/>
    </source>
</evidence>
<name>A0A8S1IQX5_9CHLO</name>
<evidence type="ECO:0000313" key="3">
    <source>
        <dbReference type="Proteomes" id="UP000708148"/>
    </source>
</evidence>
<dbReference type="GO" id="GO:0045944">
    <property type="term" value="P:positive regulation of transcription by RNA polymerase II"/>
    <property type="evidence" value="ECO:0007669"/>
    <property type="project" value="TreeGrafter"/>
</dbReference>
<dbReference type="GO" id="GO:0071339">
    <property type="term" value="C:MLL1 complex"/>
    <property type="evidence" value="ECO:0007669"/>
    <property type="project" value="InterPro"/>
</dbReference>
<dbReference type="GO" id="GO:0044545">
    <property type="term" value="C:NSL complex"/>
    <property type="evidence" value="ECO:0007669"/>
    <property type="project" value="TreeGrafter"/>
</dbReference>
<dbReference type="GO" id="GO:0002151">
    <property type="term" value="F:G-quadruplex RNA binding"/>
    <property type="evidence" value="ECO:0007669"/>
    <property type="project" value="InterPro"/>
</dbReference>
<dbReference type="AlphaFoldDB" id="A0A8S1IQX5"/>
<dbReference type="OrthoDB" id="10262769at2759"/>
<comment type="caution">
    <text evidence="2">The sequence shown here is derived from an EMBL/GenBank/DDBJ whole genome shotgun (WGS) entry which is preliminary data.</text>
</comment>
<dbReference type="GO" id="GO:0031011">
    <property type="term" value="C:Ino80 complex"/>
    <property type="evidence" value="ECO:0007669"/>
    <property type="project" value="InterPro"/>
</dbReference>
<evidence type="ECO:0000256" key="1">
    <source>
        <dbReference type="SAM" id="MobiDB-lite"/>
    </source>
</evidence>
<dbReference type="PANTHER" id="PTHR13233:SF0">
    <property type="entry name" value="MICROSPHERULE PROTEIN 1"/>
    <property type="match status" value="1"/>
</dbReference>
<accession>A0A8S1IQX5</accession>
<dbReference type="Proteomes" id="UP000708148">
    <property type="component" value="Unassembled WGS sequence"/>
</dbReference>
<keyword evidence="3" id="KW-1185">Reference proteome</keyword>
<dbReference type="InterPro" id="IPR037912">
    <property type="entry name" value="MCRS1"/>
</dbReference>